<dbReference type="CDD" id="cd05930">
    <property type="entry name" value="A_NRPS"/>
    <property type="match status" value="1"/>
</dbReference>
<dbReference type="Pfam" id="PF00668">
    <property type="entry name" value="Condensation"/>
    <property type="match status" value="5"/>
</dbReference>
<dbReference type="InterPro" id="IPR010060">
    <property type="entry name" value="NRPS_synth"/>
</dbReference>
<dbReference type="NCBIfam" id="TIGR01720">
    <property type="entry name" value="NRPS-para261"/>
    <property type="match status" value="1"/>
</dbReference>
<dbReference type="InterPro" id="IPR006162">
    <property type="entry name" value="Ppantetheine_attach_site"/>
</dbReference>
<dbReference type="GO" id="GO:0043041">
    <property type="term" value="P:amino acid activation for nonribosomal peptide biosynthetic process"/>
    <property type="evidence" value="ECO:0007669"/>
    <property type="project" value="TreeGrafter"/>
</dbReference>
<name>A0A1G6U5V2_9PSEU</name>
<dbReference type="InterPro" id="IPR009081">
    <property type="entry name" value="PP-bd_ACP"/>
</dbReference>
<dbReference type="InterPro" id="IPR020845">
    <property type="entry name" value="AMP-binding_CS"/>
</dbReference>
<dbReference type="RefSeq" id="WP_091453432.1">
    <property type="nucleotide sequence ID" value="NZ_FMZZ01000010.1"/>
</dbReference>
<dbReference type="GO" id="GO:0005829">
    <property type="term" value="C:cytosol"/>
    <property type="evidence" value="ECO:0007669"/>
    <property type="project" value="TreeGrafter"/>
</dbReference>
<keyword evidence="5" id="KW-0045">Antibiotic biosynthesis</keyword>
<reference evidence="9" key="1">
    <citation type="submission" date="2016-10" db="EMBL/GenBank/DDBJ databases">
        <authorList>
            <person name="Varghese N."/>
            <person name="Submissions S."/>
        </authorList>
    </citation>
    <scope>NUCLEOTIDE SEQUENCE [LARGE SCALE GENOMIC DNA]</scope>
    <source>
        <strain evidence="9">IBRC-M 10403</strain>
    </source>
</reference>
<dbReference type="PANTHER" id="PTHR45527">
    <property type="entry name" value="NONRIBOSOMAL PEPTIDE SYNTHETASE"/>
    <property type="match status" value="1"/>
</dbReference>
<dbReference type="Gene3D" id="3.30.559.30">
    <property type="entry name" value="Nonribosomal peptide synthetase, condensation domain"/>
    <property type="match status" value="4"/>
</dbReference>
<keyword evidence="9" id="KW-1185">Reference proteome</keyword>
<dbReference type="PROSITE" id="PS00012">
    <property type="entry name" value="PHOSPHOPANTETHEINE"/>
    <property type="match status" value="3"/>
</dbReference>
<dbReference type="SUPFAM" id="SSF47336">
    <property type="entry name" value="ACP-like"/>
    <property type="match status" value="3"/>
</dbReference>
<evidence type="ECO:0000313" key="8">
    <source>
        <dbReference type="EMBL" id="SDD36683.1"/>
    </source>
</evidence>
<evidence type="ECO:0000256" key="6">
    <source>
        <dbReference type="SAM" id="MobiDB-lite"/>
    </source>
</evidence>
<dbReference type="Gene3D" id="3.40.50.12780">
    <property type="entry name" value="N-terminal domain of ligase-like"/>
    <property type="match status" value="1"/>
</dbReference>
<dbReference type="InterPro" id="IPR001242">
    <property type="entry name" value="Condensation_dom"/>
</dbReference>
<dbReference type="FunFam" id="2.30.38.10:FF:000001">
    <property type="entry name" value="Non-ribosomal peptide synthetase PvdI"/>
    <property type="match status" value="1"/>
</dbReference>
<dbReference type="Proteomes" id="UP000199501">
    <property type="component" value="Unassembled WGS sequence"/>
</dbReference>
<feature type="compositionally biased region" description="Basic and acidic residues" evidence="6">
    <location>
        <begin position="1534"/>
        <end position="1546"/>
    </location>
</feature>
<dbReference type="Pfam" id="PF00550">
    <property type="entry name" value="PP-binding"/>
    <property type="match status" value="3"/>
</dbReference>
<dbReference type="Gene3D" id="2.30.38.10">
    <property type="entry name" value="Luciferase, Domain 3"/>
    <property type="match status" value="1"/>
</dbReference>
<keyword evidence="2" id="KW-0596">Phosphopantetheine</keyword>
<accession>A0A1G6U5V2</accession>
<dbReference type="Gene3D" id="3.30.559.10">
    <property type="entry name" value="Chloramphenicol acetyltransferase-like domain"/>
    <property type="match status" value="4"/>
</dbReference>
<dbReference type="GO" id="GO:0044550">
    <property type="term" value="P:secondary metabolite biosynthetic process"/>
    <property type="evidence" value="ECO:0007669"/>
    <property type="project" value="TreeGrafter"/>
</dbReference>
<dbReference type="InterPro" id="IPR025110">
    <property type="entry name" value="AMP-bd_C"/>
</dbReference>
<dbReference type="GO" id="GO:0017000">
    <property type="term" value="P:antibiotic biosynthetic process"/>
    <property type="evidence" value="ECO:0007669"/>
    <property type="project" value="UniProtKB-KW"/>
</dbReference>
<dbReference type="EMBL" id="FMZZ01000010">
    <property type="protein sequence ID" value="SDD36683.1"/>
    <property type="molecule type" value="Genomic_DNA"/>
</dbReference>
<dbReference type="CDD" id="cd19540">
    <property type="entry name" value="LCL_NRPS-like"/>
    <property type="match status" value="2"/>
</dbReference>
<keyword evidence="4" id="KW-0677">Repeat</keyword>
<organism evidence="8 9">
    <name type="scientific">Actinokineospora iranica</name>
    <dbReference type="NCBI Taxonomy" id="1271860"/>
    <lineage>
        <taxon>Bacteria</taxon>
        <taxon>Bacillati</taxon>
        <taxon>Actinomycetota</taxon>
        <taxon>Actinomycetes</taxon>
        <taxon>Pseudonocardiales</taxon>
        <taxon>Pseudonocardiaceae</taxon>
        <taxon>Actinokineospora</taxon>
    </lineage>
</organism>
<dbReference type="SMART" id="SM00823">
    <property type="entry name" value="PKS_PP"/>
    <property type="match status" value="3"/>
</dbReference>
<dbReference type="Gene3D" id="3.40.50.980">
    <property type="match status" value="2"/>
</dbReference>
<dbReference type="InterPro" id="IPR010071">
    <property type="entry name" value="AA_adenyl_dom"/>
</dbReference>
<dbReference type="STRING" id="1271860.SAMN05216174_110121"/>
<feature type="region of interest" description="Disordered" evidence="6">
    <location>
        <begin position="1497"/>
        <end position="1546"/>
    </location>
</feature>
<feature type="domain" description="Carrier" evidence="7">
    <location>
        <begin position="977"/>
        <end position="1052"/>
    </location>
</feature>
<evidence type="ECO:0000256" key="2">
    <source>
        <dbReference type="ARBA" id="ARBA00022450"/>
    </source>
</evidence>
<dbReference type="InterPro" id="IPR045851">
    <property type="entry name" value="AMP-bd_C_sf"/>
</dbReference>
<dbReference type="InterPro" id="IPR042099">
    <property type="entry name" value="ANL_N_sf"/>
</dbReference>
<dbReference type="InterPro" id="IPR020806">
    <property type="entry name" value="PKS_PP-bd"/>
</dbReference>
<protein>
    <submittedName>
        <fullName evidence="8">Non-ribosomal peptide synthase domain TIGR01720/amino acid adenylation domain-containing protein</fullName>
    </submittedName>
</protein>
<gene>
    <name evidence="8" type="ORF">SAMN05216174_110121</name>
</gene>
<dbReference type="Pfam" id="PF00501">
    <property type="entry name" value="AMP-binding"/>
    <property type="match status" value="2"/>
</dbReference>
<feature type="domain" description="Carrier" evidence="7">
    <location>
        <begin position="2607"/>
        <end position="2681"/>
    </location>
</feature>
<comment type="cofactor">
    <cofactor evidence="1">
        <name>pantetheine 4'-phosphate</name>
        <dbReference type="ChEBI" id="CHEBI:47942"/>
    </cofactor>
</comment>
<dbReference type="Pfam" id="PF13193">
    <property type="entry name" value="AMP-binding_C"/>
    <property type="match status" value="2"/>
</dbReference>
<dbReference type="GO" id="GO:0008610">
    <property type="term" value="P:lipid biosynthetic process"/>
    <property type="evidence" value="ECO:0007669"/>
    <property type="project" value="UniProtKB-ARBA"/>
</dbReference>
<feature type="domain" description="Carrier" evidence="7">
    <location>
        <begin position="1546"/>
        <end position="1621"/>
    </location>
</feature>
<dbReference type="InterPro" id="IPR023213">
    <property type="entry name" value="CAT-like_dom_sf"/>
</dbReference>
<dbReference type="Gene3D" id="1.10.1200.10">
    <property type="entry name" value="ACP-like"/>
    <property type="match status" value="3"/>
</dbReference>
<dbReference type="SUPFAM" id="SSF52777">
    <property type="entry name" value="CoA-dependent acyltransferases"/>
    <property type="match status" value="8"/>
</dbReference>
<keyword evidence="3" id="KW-0597">Phosphoprotein</keyword>
<sequence length="3195" mass="338429">MPAQLRRLPLSAAQTGIWVSERLYPGTAQYNCGVFADLDGEIDAEVFAAAARTAVAEAEALRSTFREVDGVPVQEIAPEATAGVRAEVGPAAAVPVAGVRGVAGPAAVAAVAVVDLSGEADPRAAAETWMRRDLAVPLDLARGPLCAHVLFRLGPARWRLYFRYHHIVLDGFGAHLYLSGLAAVYAALAAGRTPEPAGFGAVADVAAEDEAYRASPRFLADRDFWADASGNADGQGLLGAAGTEVSDTVWHGAELPAATVAGLLRLCREAGVPWSVLAVTACAAFAHRVGGSATATVGLPVAARATRAALRTPTMLANEVPLSLNVHSGITVREALTAASSAIGQALRHQRYRGEDVRRDSGRAREGLYGLVANVVSFTRPLDFGVAAGALRLVSPGRVENLVVNLHGAPEAGEGVRVEFHGNGALHSQDEVVALHRRFLVFLAGLAEVDGPLGLVETATADERDLVVRQWNDTARDVPFTALPDRVAAQAARTPASPAVVDHGRTLTYADLAERVDGVAAALAGQGIGRGSVVALTLPRGADFLVAALAVARAGAAFLPIDATQPPARRAAILADATPTLVLDALPEVTPGLGAPAAGLPEAGPARSEVAARPPEVAPALRAAAAPLEIRPDDAAYVIYTSGSTGTPKGVVVEHRSLAAYLAHLGATHPAVAGSAVAHTSVAFDLGLTALFGPLVTGGAVWFADSADAAHAAPTFLKGTPSHVDLLERGPTAELMLGGETLSGAALAAWRRAHPDVVVVNEYGPTEATIACVEHRVEPGDPDAAGAVPIGTPFWNTRAYVLDAALRLVPPGQVGELYLAGAPLARGYLGQSGRTAERFVADPFGRGRMYRTGDLARWADGVLHCLGRADDQVKIRGFRVEPGEVEAQVRAHPDVRAAAVLARPDRAGRPRIVAYVVTGDAELGRADLRAHLASRLPEPMLPSAVVTVPALPLTPNGKLDTRALPDPAYRGGAPFRAPATPAERVLCALFAEVLGVAEVGADDDFFELGGDSLLATRLAGRVRGELGVELAGSVLFDAPTAAGLAERVAQAAPARPAPRRVSPRPARVPLSAAQTRLWLLERMENAGAAYNVPVVLRFHGPLDADALELAARDVVGRHETLRTLLAEDDDGPHQVVLPLADVVPLVRPSDDLAAEAEHAFALAAEVPVRLRVRSLGPREHVVLLLVHHVAADAVSAALLVRDLGVAYAARTRGAAPDWAPLPLRYTDYAHWQAETLGAADDPRAELGRQLAHWTTRLAGMPHELALPADRPRAASFAGARVRFEIPADLHERVDQLAATGRASAFMVVHAAIAALLSRLGAGTDIPVGAVVAGRTDPALDELVGFFVNTLVLRVDIGGDPTFRELLDRVRDVDLTAFAHQDLPFERLVERLNPVRAPGKHPLFQVMLSYQSEDPTTAVAAFAAVPGLRVVVEPPVERVAKYDLSWEILERRGEHREPLGFTAELEYSADRFDHDTARRLADRFHQLLRAAVADPDRPLSAVPLPEDTPSPEASGSGTGVLARERADAAPAAARPGERDTAPFAARRERSPRMEILRGMFAEVLGRGEVGVDDDFFALGGHSLAAVRLLSRVRSALGVQVPIRRLFEAPTVAGLAAALERADGAVARPRVTRAPRPARVPVSPAQQRLWFLSHLDGLNATYTIPATIRLRGAVDVPALRAALADVADRHESLRTVFVQDTHGPHQVVLPSVAVPLAVADIAEVDLPAAVDAAADTEFDLSAEPPLRAWLYRLGDDHHVLFLLLHHIAGDGASMGPLAADFSAAYTARVAGRAPEWPPLPVQYADYTLWQRAVLGAEDDPDSALSRQAEHWRAALAGLPEELRLPVDRQRPAVASYRGGRVQFTVDSELHAGIISVAKANHVTPHMVVQAAVATLLSRLGAGTDIPIGTPVAGRDDDVLDGLVGFFVNTLVLRNDLSGAPTFAELLGRVRETNLAAYANQDLPFERVVEEVEPVRSLARHPLFQVLLGIDDNQAALRLLRLPGVSAELVDVRGGRSKFDLSFFLDTEHDEHGDPAGMRGGLEYSADLFDEGTAEVIAERFVRVLTAVVADPETPVATVDILSAGERAVLLGPWHGNPHPVPGLTPAEMVAEQVRATPDAPAVVFGDQKLSYMDLNGRANRLARLLIEDGAGPERVVAIALPRSVDLPVAMLAAAKAGAAFLTVDTEAPAERVAAILADAAPAVAVTDLATAPRLGGFPARALDDPAVVTRLAALSAAPVAVRPDQRNPAYLVYTSGSTGTPKGVVMPVAGLVNLLSWHRARFGGDGRTAQFLSLAFDFVVQEVWQALVSGKALVLPEDDVRRDLERFAGWLDRHRVTELFAPTLVIDSLIEVAGRAGASLASLREVFQGGEAFRLSAELRGQAARGLRAHNVYGPAETHAATTLTLPEDVSAWPAVAPIGRPLWNVRVCVLDAALTPVPPGVVGELYIGGAQLARGYLNRPDRTAERFVADPYGPPGSRMYRTGDLVRWLPTGELDYHGRVDDQVKVRGFRVEPGEIEAVLTGHPGLAAAAVVPRADAGDTRLVAYLVPSAGGVSDWREVQAYLQRRLPDYLVPSAFVLLDTLPKTANGKLDRAALPAPERAAPATGRQAGSAAEAVFARAFAEVLGIEPPGADEGFFDLGGDSILSIQVVSAARRAGFAVSVRDVFERRTVAGLAAVATPVTDERAEEPGAGVGPVPLTPITRWLAERGRGGWLAEFTMSVVLRVPAAVDQESLTAAVQALVDHHDALRGVFDLSASPWTHEIRPSADATGWVRRVDVAGLPDYALDAEIAAHGRAARERLDPAGVPLQAVWFDRGRGKPGRLALLAHHLFVDGVSLRVLVADLAESWRAIADGTAPKPQPVGTSLRGWARRLTAAAPRRRGELDHWVSVLTAPDPALAVRPLDPATDTYGAAGAWEARLPVDVTRDLLTTVAAVFRAEVNDILLTAFTLALGDWRRRIGDEVLIHLEGHGREEETVGGADISSTVGGADLSRTVGWFTNLYPVRLRPGPVNRAEVFAGGADLGRALKRVKDQLRAVPDKGMGYGMLRYLDADSAPAFAGLGHPQVAFNYLGRFEVGGADADFTPEGTITAAVDGEHPDMPLAHLLELNPRTEVGVFGPQLVATWTWAAGLVAEDEVRALNDTWFALLTALTEHARRPGAGGMSTADVSLHSITQVELDEFEDFAREMESEWESQP</sequence>
<dbReference type="SUPFAM" id="SSF56801">
    <property type="entry name" value="Acetyl-CoA synthetase-like"/>
    <property type="match status" value="2"/>
</dbReference>
<dbReference type="OrthoDB" id="2378856at2"/>
<dbReference type="InterPro" id="IPR036736">
    <property type="entry name" value="ACP-like_sf"/>
</dbReference>
<dbReference type="FunFam" id="3.30.300.30:FF:000010">
    <property type="entry name" value="Enterobactin synthetase component F"/>
    <property type="match status" value="2"/>
</dbReference>
<evidence type="ECO:0000259" key="7">
    <source>
        <dbReference type="PROSITE" id="PS50075"/>
    </source>
</evidence>
<dbReference type="PANTHER" id="PTHR45527:SF1">
    <property type="entry name" value="FATTY ACID SYNTHASE"/>
    <property type="match status" value="1"/>
</dbReference>
<evidence type="ECO:0000313" key="9">
    <source>
        <dbReference type="Proteomes" id="UP000199501"/>
    </source>
</evidence>
<dbReference type="NCBIfam" id="TIGR01733">
    <property type="entry name" value="AA-adenyl-dom"/>
    <property type="match status" value="2"/>
</dbReference>
<dbReference type="FunFam" id="1.10.1200.10:FF:000016">
    <property type="entry name" value="Non-ribosomal peptide synthase"/>
    <property type="match status" value="2"/>
</dbReference>
<dbReference type="InterPro" id="IPR000873">
    <property type="entry name" value="AMP-dep_synth/lig_dom"/>
</dbReference>
<dbReference type="GO" id="GO:0031177">
    <property type="term" value="F:phosphopantetheine binding"/>
    <property type="evidence" value="ECO:0007669"/>
    <property type="project" value="InterPro"/>
</dbReference>
<evidence type="ECO:0000256" key="4">
    <source>
        <dbReference type="ARBA" id="ARBA00022737"/>
    </source>
</evidence>
<dbReference type="PROSITE" id="PS50075">
    <property type="entry name" value="CARRIER"/>
    <property type="match status" value="3"/>
</dbReference>
<evidence type="ECO:0000256" key="5">
    <source>
        <dbReference type="ARBA" id="ARBA00023194"/>
    </source>
</evidence>
<dbReference type="GO" id="GO:0003824">
    <property type="term" value="F:catalytic activity"/>
    <property type="evidence" value="ECO:0007669"/>
    <property type="project" value="InterPro"/>
</dbReference>
<dbReference type="GO" id="GO:0072330">
    <property type="term" value="P:monocarboxylic acid biosynthetic process"/>
    <property type="evidence" value="ECO:0007669"/>
    <property type="project" value="UniProtKB-ARBA"/>
</dbReference>
<dbReference type="PROSITE" id="PS00455">
    <property type="entry name" value="AMP_BINDING"/>
    <property type="match status" value="2"/>
</dbReference>
<dbReference type="Gene3D" id="3.30.300.30">
    <property type="match status" value="2"/>
</dbReference>
<evidence type="ECO:0000256" key="1">
    <source>
        <dbReference type="ARBA" id="ARBA00001957"/>
    </source>
</evidence>
<proteinExistence type="predicted"/>
<evidence type="ECO:0000256" key="3">
    <source>
        <dbReference type="ARBA" id="ARBA00022553"/>
    </source>
</evidence>